<keyword evidence="8" id="KW-0479">Metal-binding</keyword>
<dbReference type="GO" id="GO:0046872">
    <property type="term" value="F:metal ion binding"/>
    <property type="evidence" value="ECO:0007669"/>
    <property type="project" value="UniProtKB-KW"/>
</dbReference>
<evidence type="ECO:0000256" key="11">
    <source>
        <dbReference type="ARBA" id="ARBA00022989"/>
    </source>
</evidence>
<protein>
    <recommendedName>
        <fullName evidence="20">Polypeptide N-acetylgalactosaminyltransferase</fullName>
        <ecNumber evidence="20">2.4.1.-</ecNumber>
    </recommendedName>
    <alternativeName>
        <fullName evidence="20">Protein-UDP acetylgalactosaminyltransferase</fullName>
    </alternativeName>
</protein>
<comment type="caution">
    <text evidence="20">Lacks conserved residue(s) required for the propagation of feature annotation.</text>
</comment>
<evidence type="ECO:0000256" key="19">
    <source>
        <dbReference type="ARBA" id="ARBA00057019"/>
    </source>
</evidence>
<dbReference type="InterPro" id="IPR045885">
    <property type="entry name" value="GalNAc-T"/>
</dbReference>
<dbReference type="FunFam" id="2.80.10.50:FF:000011">
    <property type="entry name" value="Polypeptide N-acetylgalactosaminyltransferase"/>
    <property type="match status" value="1"/>
</dbReference>
<dbReference type="Pfam" id="PF00535">
    <property type="entry name" value="Glycos_transf_2"/>
    <property type="match status" value="1"/>
</dbReference>
<comment type="catalytic activity">
    <reaction evidence="17">
        <text>L-threonyl-[protein] + UDP-N-acetyl-alpha-D-galactosamine = a 3-O-[N-acetyl-alpha-D-galactosaminyl]-L-threonyl-[protein] + UDP + H(+)</text>
        <dbReference type="Rhea" id="RHEA:52424"/>
        <dbReference type="Rhea" id="RHEA-COMP:11060"/>
        <dbReference type="Rhea" id="RHEA-COMP:11689"/>
        <dbReference type="ChEBI" id="CHEBI:15378"/>
        <dbReference type="ChEBI" id="CHEBI:30013"/>
        <dbReference type="ChEBI" id="CHEBI:58223"/>
        <dbReference type="ChEBI" id="CHEBI:67138"/>
        <dbReference type="ChEBI" id="CHEBI:87075"/>
        <dbReference type="EC" id="2.4.1.41"/>
    </reaction>
</comment>
<dbReference type="InterPro" id="IPR001173">
    <property type="entry name" value="Glyco_trans_2-like"/>
</dbReference>
<name>A0A0H5SQV4_BRUMA</name>
<dbReference type="WBParaSite" id="Bm6566a.1">
    <property type="protein sequence ID" value="Bm6566a.1"/>
    <property type="gene ID" value="WBGene00226827"/>
</dbReference>
<evidence type="ECO:0000256" key="17">
    <source>
        <dbReference type="ARBA" id="ARBA00050905"/>
    </source>
</evidence>
<evidence type="ECO:0000313" key="22">
    <source>
        <dbReference type="EMBL" id="CRZ25928.1"/>
    </source>
</evidence>
<dbReference type="FunFam" id="3.90.550.10:FF:000029">
    <property type="entry name" value="Polypeptide N-acetylgalactosaminyltransferase"/>
    <property type="match status" value="1"/>
</dbReference>
<evidence type="ECO:0000256" key="15">
    <source>
        <dbReference type="ARBA" id="ARBA00023180"/>
    </source>
</evidence>
<dbReference type="PANTHER" id="PTHR11675">
    <property type="entry name" value="N-ACETYLGALACTOSAMINYLTRANSFERASE"/>
    <property type="match status" value="1"/>
</dbReference>
<comment type="cofactor">
    <cofactor evidence="1 20">
        <name>Mn(2+)</name>
        <dbReference type="ChEBI" id="CHEBI:29035"/>
    </cofactor>
</comment>
<evidence type="ECO:0000313" key="25">
    <source>
        <dbReference type="WBParaSite" id="Bm6566a.1"/>
    </source>
</evidence>
<evidence type="ECO:0000256" key="1">
    <source>
        <dbReference type="ARBA" id="ARBA00001936"/>
    </source>
</evidence>
<reference evidence="25" key="4">
    <citation type="submission" date="2020-12" db="UniProtKB">
        <authorList>
            <consortium name="WormBaseParasite"/>
        </authorList>
    </citation>
    <scope>IDENTIFICATION</scope>
</reference>
<evidence type="ECO:0000256" key="18">
    <source>
        <dbReference type="ARBA" id="ARBA00052209"/>
    </source>
</evidence>
<dbReference type="InterPro" id="IPR000772">
    <property type="entry name" value="Ricin_B_lectin"/>
</dbReference>
<dbReference type="GO" id="GO:0000139">
    <property type="term" value="C:Golgi membrane"/>
    <property type="evidence" value="ECO:0007669"/>
    <property type="project" value="UniProtKB-SubCell"/>
</dbReference>
<accession>A0A4E9ES69</accession>
<dbReference type="EMBL" id="LN857014">
    <property type="protein sequence ID" value="CRZ25928.1"/>
    <property type="molecule type" value="Genomic_DNA"/>
</dbReference>
<comment type="catalytic activity">
    <reaction evidence="18">
        <text>L-seryl-[protein] + UDP-N-acetyl-alpha-D-galactosamine = a 3-O-[N-acetyl-alpha-D-galactosaminyl]-L-seryl-[protein] + UDP + H(+)</text>
        <dbReference type="Rhea" id="RHEA:23956"/>
        <dbReference type="Rhea" id="RHEA-COMP:9863"/>
        <dbReference type="Rhea" id="RHEA-COMP:12788"/>
        <dbReference type="ChEBI" id="CHEBI:15378"/>
        <dbReference type="ChEBI" id="CHEBI:29999"/>
        <dbReference type="ChEBI" id="CHEBI:53604"/>
        <dbReference type="ChEBI" id="CHEBI:58223"/>
        <dbReference type="ChEBI" id="CHEBI:67138"/>
        <dbReference type="EC" id="2.4.1.41"/>
    </reaction>
</comment>
<dbReference type="KEGG" id="bmy:BM_BM6566"/>
<dbReference type="EC" id="2.4.1.-" evidence="20"/>
<evidence type="ECO:0000259" key="21">
    <source>
        <dbReference type="SMART" id="SM00458"/>
    </source>
</evidence>
<evidence type="ECO:0000313" key="24">
    <source>
        <dbReference type="Proteomes" id="UP000006672"/>
    </source>
</evidence>
<dbReference type="PANTHER" id="PTHR11675:SF134">
    <property type="entry name" value="N-ACETYLGALACTOSAMINYLTRANSFERASE 4-RELATED"/>
    <property type="match status" value="1"/>
</dbReference>
<dbReference type="CDD" id="cd02510">
    <property type="entry name" value="pp-GalNAc-T"/>
    <property type="match status" value="1"/>
</dbReference>
<proteinExistence type="inferred from homology"/>
<dbReference type="SUPFAM" id="SSF53448">
    <property type="entry name" value="Nucleotide-diphospho-sugar transferases"/>
    <property type="match status" value="1"/>
</dbReference>
<evidence type="ECO:0000256" key="8">
    <source>
        <dbReference type="ARBA" id="ARBA00022723"/>
    </source>
</evidence>
<dbReference type="Proteomes" id="UP000006672">
    <property type="component" value="Unassembled WGS sequence"/>
</dbReference>
<comment type="subcellular location">
    <subcellularLocation>
        <location evidence="2 20">Golgi apparatus membrane</location>
        <topology evidence="2 20">Single-pass type II membrane protein</topology>
    </subcellularLocation>
</comment>
<comment type="pathway">
    <text evidence="3 20">Protein modification; protein glycosylation.</text>
</comment>
<comment type="similarity">
    <text evidence="4 20">Belongs to the glycosyltransferase 2 family. GalNAc-T subfamily.</text>
</comment>
<keyword evidence="12 20" id="KW-0333">Golgi apparatus</keyword>
<dbReference type="PROSITE" id="PS50231">
    <property type="entry name" value="RICIN_B_LECTIN"/>
    <property type="match status" value="1"/>
</dbReference>
<dbReference type="GO" id="GO:0006493">
    <property type="term" value="P:protein O-linked glycosylation"/>
    <property type="evidence" value="ECO:0007669"/>
    <property type="project" value="UniProtKB-ARBA"/>
</dbReference>
<evidence type="ECO:0000256" key="2">
    <source>
        <dbReference type="ARBA" id="ARBA00004323"/>
    </source>
</evidence>
<comment type="function">
    <text evidence="19">May catalyze the initial reaction in O-linked oligosaccharide biosynthesis, the transfer of an N-acetyl-D-galactosamine residue to a serine or threonine residue on the protein receptor.</text>
</comment>
<dbReference type="FunCoup" id="A0A0H5SQV4">
    <property type="interactions" value="632"/>
</dbReference>
<evidence type="ECO:0000256" key="9">
    <source>
        <dbReference type="ARBA" id="ARBA00022734"/>
    </source>
</evidence>
<keyword evidence="24" id="KW-1185">Reference proteome</keyword>
<dbReference type="STRING" id="6279.A0A0H5SQV4"/>
<dbReference type="SUPFAM" id="SSF50370">
    <property type="entry name" value="Ricin B-like lectins"/>
    <property type="match status" value="1"/>
</dbReference>
<dbReference type="Gene3D" id="3.90.550.10">
    <property type="entry name" value="Spore Coat Polysaccharide Biosynthesis Protein SpsA, Chain A"/>
    <property type="match status" value="1"/>
</dbReference>
<evidence type="ECO:0000256" key="7">
    <source>
        <dbReference type="ARBA" id="ARBA00022692"/>
    </source>
</evidence>
<feature type="transmembrane region" description="Helical" evidence="20">
    <location>
        <begin position="12"/>
        <end position="29"/>
    </location>
</feature>
<keyword evidence="13 20" id="KW-0472">Membrane</keyword>
<keyword evidence="6 20" id="KW-0808">Transferase</keyword>
<keyword evidence="5 20" id="KW-0328">Glycosyltransferase</keyword>
<evidence type="ECO:0000256" key="13">
    <source>
        <dbReference type="ARBA" id="ARBA00023136"/>
    </source>
</evidence>
<gene>
    <name evidence="22 25" type="primary">Bma-gly-10</name>
    <name evidence="23" type="ORF">BM_BM6566</name>
    <name evidence="22" type="ORF">BM_Bm6566</name>
</gene>
<dbReference type="EMBL" id="CAAKNF010000196">
    <property type="protein sequence ID" value="VIO86656.1"/>
    <property type="molecule type" value="Genomic_DNA"/>
</dbReference>
<dbReference type="GO" id="GO:0004653">
    <property type="term" value="F:polypeptide N-acetylgalactosaminyltransferase activity"/>
    <property type="evidence" value="ECO:0007669"/>
    <property type="project" value="UniProtKB-EC"/>
</dbReference>
<keyword evidence="11 20" id="KW-1133">Transmembrane helix</keyword>
<dbReference type="GO" id="GO:0030246">
    <property type="term" value="F:carbohydrate binding"/>
    <property type="evidence" value="ECO:0007669"/>
    <property type="project" value="UniProtKB-KW"/>
</dbReference>
<feature type="domain" description="Ricin B lectin" evidence="21">
    <location>
        <begin position="491"/>
        <end position="621"/>
    </location>
</feature>
<keyword evidence="14 20" id="KW-1015">Disulfide bond</keyword>
<dbReference type="OrthoDB" id="6159198at2759"/>
<keyword evidence="15" id="KW-0325">Glycoprotein</keyword>
<keyword evidence="10" id="KW-0735">Signal-anchor</keyword>
<accession>A0A0H5SQV4</accession>
<dbReference type="InterPro" id="IPR029044">
    <property type="entry name" value="Nucleotide-diphossugar_trans"/>
</dbReference>
<dbReference type="UniPathway" id="UPA00378"/>
<evidence type="ECO:0000256" key="5">
    <source>
        <dbReference type="ARBA" id="ARBA00022676"/>
    </source>
</evidence>
<reference evidence="23" key="3">
    <citation type="submission" date="2019-04" db="EMBL/GenBank/DDBJ databases">
        <authorList>
            <person name="Howe K."/>
            <person name="Paulini M."/>
            <person name="Williams G."/>
        </authorList>
    </citation>
    <scope>NUCLEOTIDE SEQUENCE [LARGE SCALE GENOMIC DNA]</scope>
    <source>
        <strain evidence="23">FR3</strain>
    </source>
</reference>
<dbReference type="InterPro" id="IPR035992">
    <property type="entry name" value="Ricin_B-like_lectins"/>
</dbReference>
<evidence type="ECO:0000256" key="10">
    <source>
        <dbReference type="ARBA" id="ARBA00022968"/>
    </source>
</evidence>
<keyword evidence="16 20" id="KW-0464">Manganese</keyword>
<organism evidence="22">
    <name type="scientific">Brugia malayi</name>
    <name type="common">Filarial nematode worm</name>
    <dbReference type="NCBI Taxonomy" id="6279"/>
    <lineage>
        <taxon>Eukaryota</taxon>
        <taxon>Metazoa</taxon>
        <taxon>Ecdysozoa</taxon>
        <taxon>Nematoda</taxon>
        <taxon>Chromadorea</taxon>
        <taxon>Rhabditida</taxon>
        <taxon>Spirurina</taxon>
        <taxon>Spiruromorpha</taxon>
        <taxon>Filarioidea</taxon>
        <taxon>Onchocercidae</taxon>
        <taxon>Brugia</taxon>
    </lineage>
</organism>
<dbReference type="CDD" id="cd23439">
    <property type="entry name" value="beta-trefoil_Ricin_GALNT10-like"/>
    <property type="match status" value="1"/>
</dbReference>
<reference evidence="22 24" key="1">
    <citation type="journal article" date="2007" name="Science">
        <title>Draft genome of the filarial nematode parasite Brugia malayi.</title>
        <authorList>
            <person name="Ghedin E."/>
            <person name="Wang S."/>
            <person name="Spiro D."/>
            <person name="Caler E."/>
            <person name="Zhao Q."/>
            <person name="Crabtree J."/>
            <person name="Allen J.E."/>
            <person name="Delcher A.L."/>
            <person name="Guiliano D.B."/>
            <person name="Miranda-Saavedra D."/>
            <person name="Angiuoli S.V."/>
            <person name="Creasy T."/>
            <person name="Amedeo P."/>
            <person name="Haas B."/>
            <person name="El-Sayed N.M."/>
            <person name="Wortman J.R."/>
            <person name="Feldblyum T."/>
            <person name="Tallon L."/>
            <person name="Schatz M."/>
            <person name="Shumway M."/>
            <person name="Koo H."/>
            <person name="Salzberg S.L."/>
            <person name="Schobel S."/>
            <person name="Pertea M."/>
            <person name="Pop M."/>
            <person name="White O."/>
            <person name="Barton G.J."/>
            <person name="Carlow C.K."/>
            <person name="Crawford M.J."/>
            <person name="Daub J."/>
            <person name="Dimmic M.W."/>
            <person name="Estes C.F."/>
            <person name="Foster J.M."/>
            <person name="Ganatra M."/>
            <person name="Gregory W.F."/>
            <person name="Johnson N.M."/>
            <person name="Jin J."/>
            <person name="Komuniecki R."/>
            <person name="Korf I."/>
            <person name="Kumar S."/>
            <person name="Laney S."/>
            <person name="Li B.W."/>
            <person name="Li W."/>
            <person name="Lindblom T.H."/>
            <person name="Lustigman S."/>
            <person name="Ma D."/>
            <person name="Maina C.V."/>
            <person name="Martin D.M."/>
            <person name="McCarter J.P."/>
            <person name="McReynolds L."/>
            <person name="Mitreva M."/>
            <person name="Nutman T.B."/>
            <person name="Parkinson J."/>
            <person name="Peregrin-Alvarez J.M."/>
            <person name="Poole C."/>
            <person name="Ren Q."/>
            <person name="Saunders L."/>
            <person name="Sluder A.E."/>
            <person name="Smith K."/>
            <person name="Stanke M."/>
            <person name="Unnasch T.R."/>
            <person name="Ware J."/>
            <person name="Wei A.D."/>
            <person name="Weil G."/>
            <person name="Williams D.J."/>
            <person name="Zhang Y."/>
            <person name="Williams S.A."/>
            <person name="Fraser-Liggett C."/>
            <person name="Slatko B."/>
            <person name="Blaxter M.L."/>
            <person name="Scott A.L."/>
        </authorList>
    </citation>
    <scope>NUCLEOTIDE SEQUENCE</scope>
    <source>
        <strain evidence="22 24">FR3</strain>
    </source>
</reference>
<feature type="transmembrane region" description="Helical" evidence="20">
    <location>
        <begin position="41"/>
        <end position="58"/>
    </location>
</feature>
<dbReference type="GeneID" id="6102743"/>
<evidence type="ECO:0000256" key="20">
    <source>
        <dbReference type="RuleBase" id="RU361242"/>
    </source>
</evidence>
<evidence type="ECO:0000256" key="6">
    <source>
        <dbReference type="ARBA" id="ARBA00022679"/>
    </source>
</evidence>
<evidence type="ECO:0000256" key="4">
    <source>
        <dbReference type="ARBA" id="ARBA00005680"/>
    </source>
</evidence>
<evidence type="ECO:0000256" key="3">
    <source>
        <dbReference type="ARBA" id="ARBA00004922"/>
    </source>
</evidence>
<dbReference type="Pfam" id="PF00652">
    <property type="entry name" value="Ricin_B_lectin"/>
    <property type="match status" value="1"/>
</dbReference>
<dbReference type="AlphaFoldDB" id="A0A0H5SQV4"/>
<dbReference type="SMART" id="SM00458">
    <property type="entry name" value="RICIN"/>
    <property type="match status" value="1"/>
</dbReference>
<evidence type="ECO:0000256" key="14">
    <source>
        <dbReference type="ARBA" id="ARBA00023157"/>
    </source>
</evidence>
<keyword evidence="9 20" id="KW-0430">Lectin</keyword>
<sequence>MSNYPQHEVMLYVNVWTVLVSCVIVRRTMSWRCFKRCSRRTLQAFALAFCFIGFYAIFSAPKPATMHPKGHKGMMAGAFIGNIVDNDTDPFALYKNFGRKDWHDYESMKRDALRQGLGEGGKPVVVAISEFKKLRDDLYRINGYDAYISDLIALNRSVKDIRHSGCKNMVYLEKLPTVGVVFPFYNEHNSTLLRSVYSVINRSPKDIMREIILVDDGSTKAFLKEPLEEFLKKAGLNHIVKVIRTEKREGLIRARQRGARHITADVIVFLDAHSEVNYNWLPPLVEPIALDYKMVVCPFIDVIDCNTYEYRAQDEGGRGSFDWEFNYKRLPLTEDNKKNPTRPFHSPVMAGGYFAISRKWFWELGGYDEGLEIWGGEQYELSFKVWQCHGTMVDAPCSRVGHIYRCKYIPFSNPGIGDFISRNYRRVAEVWMDEYAKFLYKRRPPLLTVDFGDLSEQKAIRKRLKCKSFDWFMKKIAFDQEKFYPAIEPEDSAEGELRNVAANKCVDTDFKNAEKKFGLRKCVSDDPTNHGEQNLRLTFWHDVRLQTRTMCFDVSVSVNKAPIVLFSCHGMQGNQHFKYLPDKQQMYHPISDLCMDCDVEQGEIFMNPCDSERRSQKWTWTKINLQLIQQRNKKIK</sequence>
<evidence type="ECO:0000313" key="23">
    <source>
        <dbReference type="EMBL" id="VIO86656.1"/>
    </source>
</evidence>
<dbReference type="CTD" id="6102743"/>
<evidence type="ECO:0000256" key="16">
    <source>
        <dbReference type="ARBA" id="ARBA00023211"/>
    </source>
</evidence>
<dbReference type="RefSeq" id="XP_001899313.1">
    <property type="nucleotide sequence ID" value="XM_001899278.1"/>
</dbReference>
<dbReference type="Gene3D" id="2.80.10.50">
    <property type="match status" value="1"/>
</dbReference>
<evidence type="ECO:0000256" key="12">
    <source>
        <dbReference type="ARBA" id="ARBA00023034"/>
    </source>
</evidence>
<reference evidence="22" key="2">
    <citation type="submission" date="2012-12" db="EMBL/GenBank/DDBJ databases">
        <authorList>
            <person name="Gao Y.W."/>
            <person name="Fan S.T."/>
            <person name="Sun H.T."/>
            <person name="Wang Z."/>
            <person name="Gao X.L."/>
            <person name="Li Y.G."/>
            <person name="Wang T.C."/>
            <person name="Zhang K."/>
            <person name="Xu W.W."/>
            <person name="Yu Z.J."/>
            <person name="Xia X.Z."/>
        </authorList>
    </citation>
    <scope>NUCLEOTIDE SEQUENCE</scope>
    <source>
        <strain evidence="22">FR3</strain>
    </source>
</reference>
<keyword evidence="7 20" id="KW-0812">Transmembrane</keyword>